<feature type="domain" description="WYL" evidence="1">
    <location>
        <begin position="199"/>
        <end position="265"/>
    </location>
</feature>
<evidence type="ECO:0000313" key="3">
    <source>
        <dbReference type="EMBL" id="MET3528056.1"/>
    </source>
</evidence>
<protein>
    <submittedName>
        <fullName evidence="3">DNA-binding transcriptional regulator YafY</fullName>
    </submittedName>
</protein>
<dbReference type="EMBL" id="JBEPLU010000002">
    <property type="protein sequence ID" value="MET3528056.1"/>
    <property type="molecule type" value="Genomic_DNA"/>
</dbReference>
<proteinExistence type="predicted"/>
<dbReference type="InterPro" id="IPR026881">
    <property type="entry name" value="WYL_dom"/>
</dbReference>
<gene>
    <name evidence="3" type="ORF">ABID41_003174</name>
</gene>
<dbReference type="GO" id="GO:0003677">
    <property type="term" value="F:DNA binding"/>
    <property type="evidence" value="ECO:0007669"/>
    <property type="project" value="UniProtKB-KW"/>
</dbReference>
<feature type="domain" description="WCX" evidence="2">
    <location>
        <begin position="301"/>
        <end position="364"/>
    </location>
</feature>
<dbReference type="InterPro" id="IPR051534">
    <property type="entry name" value="CBASS_pafABC_assoc_protein"/>
</dbReference>
<evidence type="ECO:0000259" key="2">
    <source>
        <dbReference type="Pfam" id="PF25583"/>
    </source>
</evidence>
<evidence type="ECO:0000313" key="4">
    <source>
        <dbReference type="Proteomes" id="UP001549110"/>
    </source>
</evidence>
<comment type="caution">
    <text evidence="3">The sequence shown here is derived from an EMBL/GenBank/DDBJ whole genome shotgun (WGS) entry which is preliminary data.</text>
</comment>
<dbReference type="PANTHER" id="PTHR34580:SF1">
    <property type="entry name" value="PROTEIN PAFC"/>
    <property type="match status" value="1"/>
</dbReference>
<dbReference type="PANTHER" id="PTHR34580">
    <property type="match status" value="1"/>
</dbReference>
<reference evidence="3 4" key="1">
    <citation type="submission" date="2024-06" db="EMBL/GenBank/DDBJ databases">
        <title>Genomic Encyclopedia of Type Strains, Phase IV (KMG-IV): sequencing the most valuable type-strain genomes for metagenomic binning, comparative biology and taxonomic classification.</title>
        <authorList>
            <person name="Goeker M."/>
        </authorList>
    </citation>
    <scope>NUCLEOTIDE SEQUENCE [LARGE SCALE GENOMIC DNA]</scope>
    <source>
        <strain evidence="3 4">DSM 17809</strain>
    </source>
</reference>
<keyword evidence="4" id="KW-1185">Reference proteome</keyword>
<dbReference type="RefSeq" id="WP_354298050.1">
    <property type="nucleotide sequence ID" value="NZ_JBEPLU010000002.1"/>
</dbReference>
<dbReference type="PROSITE" id="PS52050">
    <property type="entry name" value="WYL"/>
    <property type="match status" value="1"/>
</dbReference>
<name>A0ABV2ENW1_9CAUL</name>
<sequence length="376" mass="42690">MRAALEAHQVRRRQAQHAFDPLHVTSLSFLSYTMAGVTKAVMRRLRLSFAKAQQLIQLACLASRRRGVSLAEICEEFGCAHRTAQRMTVALESAFPATEQRPDEDRRMRWILPQRPDMQLLSASADELVALSAGVAALKRENMASEADLVRRLEAKVRALIPAEQEMRLDVDEEALMEALGHAVRPGPRLVENAVVDSAIFEALKGPYRLRVVYRGHRDNISRERLLAPHGLLLGARRYLVALDVQKPGSAMRHFRVEDIEQAEVLAESFELEHGFNIRDHARLGFASFVNEEQLTEVIWRFRDHAAEHARRFNFHPTQILEDAEDGGLIVRFTACGLLEMCWHLYTWGDAVEVIAPDSLRKMVEGHRRNDFPALP</sequence>
<dbReference type="Pfam" id="PF13280">
    <property type="entry name" value="WYL"/>
    <property type="match status" value="1"/>
</dbReference>
<dbReference type="Proteomes" id="UP001549110">
    <property type="component" value="Unassembled WGS sequence"/>
</dbReference>
<evidence type="ECO:0000259" key="1">
    <source>
        <dbReference type="Pfam" id="PF13280"/>
    </source>
</evidence>
<dbReference type="Pfam" id="PF25583">
    <property type="entry name" value="WCX"/>
    <property type="match status" value="1"/>
</dbReference>
<keyword evidence="3" id="KW-0238">DNA-binding</keyword>
<dbReference type="InterPro" id="IPR057727">
    <property type="entry name" value="WCX_dom"/>
</dbReference>
<accession>A0ABV2ENW1</accession>
<organism evidence="3 4">
    <name type="scientific">Phenylobacterium koreense</name>
    <dbReference type="NCBI Taxonomy" id="266125"/>
    <lineage>
        <taxon>Bacteria</taxon>
        <taxon>Pseudomonadati</taxon>
        <taxon>Pseudomonadota</taxon>
        <taxon>Alphaproteobacteria</taxon>
        <taxon>Caulobacterales</taxon>
        <taxon>Caulobacteraceae</taxon>
        <taxon>Phenylobacterium</taxon>
    </lineage>
</organism>